<feature type="region of interest" description="Disordered" evidence="1">
    <location>
        <begin position="132"/>
        <end position="154"/>
    </location>
</feature>
<name>A0A4C1WAW9_EUMVA</name>
<reference evidence="2 3" key="1">
    <citation type="journal article" date="2019" name="Commun. Biol.">
        <title>The bagworm genome reveals a unique fibroin gene that provides high tensile strength.</title>
        <authorList>
            <person name="Kono N."/>
            <person name="Nakamura H."/>
            <person name="Ohtoshi R."/>
            <person name="Tomita M."/>
            <person name="Numata K."/>
            <person name="Arakawa K."/>
        </authorList>
    </citation>
    <scope>NUCLEOTIDE SEQUENCE [LARGE SCALE GENOMIC DNA]</scope>
</reference>
<protein>
    <submittedName>
        <fullName evidence="2">Uncharacterized protein</fullName>
    </submittedName>
</protein>
<feature type="region of interest" description="Disordered" evidence="1">
    <location>
        <begin position="1"/>
        <end position="25"/>
    </location>
</feature>
<evidence type="ECO:0000313" key="2">
    <source>
        <dbReference type="EMBL" id="GBP48030.1"/>
    </source>
</evidence>
<evidence type="ECO:0000313" key="3">
    <source>
        <dbReference type="Proteomes" id="UP000299102"/>
    </source>
</evidence>
<dbReference type="AlphaFoldDB" id="A0A4C1WAW9"/>
<organism evidence="2 3">
    <name type="scientific">Eumeta variegata</name>
    <name type="common">Bagworm moth</name>
    <name type="synonym">Eumeta japonica</name>
    <dbReference type="NCBI Taxonomy" id="151549"/>
    <lineage>
        <taxon>Eukaryota</taxon>
        <taxon>Metazoa</taxon>
        <taxon>Ecdysozoa</taxon>
        <taxon>Arthropoda</taxon>
        <taxon>Hexapoda</taxon>
        <taxon>Insecta</taxon>
        <taxon>Pterygota</taxon>
        <taxon>Neoptera</taxon>
        <taxon>Endopterygota</taxon>
        <taxon>Lepidoptera</taxon>
        <taxon>Glossata</taxon>
        <taxon>Ditrysia</taxon>
        <taxon>Tineoidea</taxon>
        <taxon>Psychidae</taxon>
        <taxon>Oiketicinae</taxon>
        <taxon>Eumeta</taxon>
    </lineage>
</organism>
<dbReference type="Proteomes" id="UP000299102">
    <property type="component" value="Unassembled WGS sequence"/>
</dbReference>
<comment type="caution">
    <text evidence="2">The sequence shown here is derived from an EMBL/GenBank/DDBJ whole genome shotgun (WGS) entry which is preliminary data.</text>
</comment>
<sequence>MAAQWQVAPPQRHKKSHERSHKEVHSRVWYPNNDYRDISALNNGSPAQLSALFKRDSPSVSCPTYRLCKTEQTSPTFGYLDVDAQVELLQPGERGLLQRAPLHLRQRQQRAVGEAHAAAGAVCPHTAALHRTRPLRSSGTRRHPGAGPVPSEEREVLGSRTRFICSYNVSGAVVVTPVPNFTVIGRSARSKLSGSASSITRGARDIPQGERRRRD</sequence>
<feature type="compositionally biased region" description="Basic and acidic residues" evidence="1">
    <location>
        <begin position="202"/>
        <end position="215"/>
    </location>
</feature>
<accession>A0A4C1WAW9</accession>
<feature type="compositionally biased region" description="Basic residues" evidence="1">
    <location>
        <begin position="132"/>
        <end position="144"/>
    </location>
</feature>
<feature type="region of interest" description="Disordered" evidence="1">
    <location>
        <begin position="189"/>
        <end position="215"/>
    </location>
</feature>
<dbReference type="OrthoDB" id="7473583at2759"/>
<keyword evidence="3" id="KW-1185">Reference proteome</keyword>
<evidence type="ECO:0000256" key="1">
    <source>
        <dbReference type="SAM" id="MobiDB-lite"/>
    </source>
</evidence>
<dbReference type="EMBL" id="BGZK01000515">
    <property type="protein sequence ID" value="GBP48030.1"/>
    <property type="molecule type" value="Genomic_DNA"/>
</dbReference>
<gene>
    <name evidence="2" type="ORF">EVAR_83733_1</name>
</gene>
<proteinExistence type="predicted"/>
<feature type="compositionally biased region" description="Low complexity" evidence="1">
    <location>
        <begin position="189"/>
        <end position="198"/>
    </location>
</feature>